<proteinExistence type="predicted"/>
<evidence type="ECO:0000259" key="1">
    <source>
        <dbReference type="Pfam" id="PF04091"/>
    </source>
</evidence>
<comment type="caution">
    <text evidence="2">The sequence shown here is derived from an EMBL/GenBank/DDBJ whole genome shotgun (WGS) entry which is preliminary data.</text>
</comment>
<dbReference type="InterPro" id="IPR042044">
    <property type="entry name" value="EXOC6PINT-1/Sec15/Tip20_C_dom2"/>
</dbReference>
<dbReference type="GO" id="GO:0006886">
    <property type="term" value="P:intracellular protein transport"/>
    <property type="evidence" value="ECO:0007669"/>
    <property type="project" value="InterPro"/>
</dbReference>
<evidence type="ECO:0000313" key="3">
    <source>
        <dbReference type="Proteomes" id="UP000236370"/>
    </source>
</evidence>
<dbReference type="GO" id="GO:0090522">
    <property type="term" value="P:vesicle tethering involved in exocytosis"/>
    <property type="evidence" value="ECO:0007669"/>
    <property type="project" value="InterPro"/>
</dbReference>
<protein>
    <submittedName>
        <fullName evidence="2">EXOC6 isoform 5</fullName>
    </submittedName>
</protein>
<feature type="domain" description="Exocyst complex subunit EXOC6/Sec15 C-terminal" evidence="1">
    <location>
        <begin position="2"/>
        <end position="72"/>
    </location>
</feature>
<feature type="non-terminal residue" evidence="2">
    <location>
        <position position="1"/>
    </location>
</feature>
<dbReference type="EMBL" id="NBAG03000216">
    <property type="protein sequence ID" value="PNI82315.1"/>
    <property type="molecule type" value="Genomic_DNA"/>
</dbReference>
<dbReference type="Proteomes" id="UP000236370">
    <property type="component" value="Unassembled WGS sequence"/>
</dbReference>
<evidence type="ECO:0000313" key="2">
    <source>
        <dbReference type="EMBL" id="PNI82315.1"/>
    </source>
</evidence>
<dbReference type="Pfam" id="PF04091">
    <property type="entry name" value="Sec15_C"/>
    <property type="match status" value="1"/>
</dbReference>
<accession>A0A2J8PE71</accession>
<dbReference type="SMR" id="A0A2J8PE71"/>
<dbReference type="AlphaFoldDB" id="A0A2J8PE71"/>
<dbReference type="Gene3D" id="1.20.58.670">
    <property type="entry name" value="Dsl1p vesicle tethering complex, Tip20p subunit, domain D"/>
    <property type="match status" value="1"/>
</dbReference>
<dbReference type="InterPro" id="IPR007225">
    <property type="entry name" value="EXOC6/Sec15"/>
</dbReference>
<reference evidence="2 3" key="1">
    <citation type="submission" date="2017-12" db="EMBL/GenBank/DDBJ databases">
        <title>High-resolution comparative analysis of great ape genomes.</title>
        <authorList>
            <person name="Pollen A."/>
            <person name="Hastie A."/>
            <person name="Hormozdiari F."/>
            <person name="Dougherty M."/>
            <person name="Liu R."/>
            <person name="Chaisson M."/>
            <person name="Hoppe E."/>
            <person name="Hill C."/>
            <person name="Pang A."/>
            <person name="Hillier L."/>
            <person name="Baker C."/>
            <person name="Armstrong J."/>
            <person name="Shendure J."/>
            <person name="Paten B."/>
            <person name="Wilson R."/>
            <person name="Chao H."/>
            <person name="Schneider V."/>
            <person name="Ventura M."/>
            <person name="Kronenberg Z."/>
            <person name="Murali S."/>
            <person name="Gordon D."/>
            <person name="Cantsilieris S."/>
            <person name="Munson K."/>
            <person name="Nelson B."/>
            <person name="Raja A."/>
            <person name="Underwood J."/>
            <person name="Diekhans M."/>
            <person name="Fiddes I."/>
            <person name="Haussler D."/>
            <person name="Eichler E."/>
        </authorList>
    </citation>
    <scope>NUCLEOTIDE SEQUENCE [LARGE SCALE GENOMIC DNA]</scope>
    <source>
        <strain evidence="2">Yerkes chimp pedigree #C0471</strain>
    </source>
</reference>
<dbReference type="PANTHER" id="PTHR12702:SF2">
    <property type="entry name" value="EXOCYST COMPLEX COMPONENT 6"/>
    <property type="match status" value="1"/>
</dbReference>
<organism evidence="2 3">
    <name type="scientific">Pan troglodytes</name>
    <name type="common">Chimpanzee</name>
    <dbReference type="NCBI Taxonomy" id="9598"/>
    <lineage>
        <taxon>Eukaryota</taxon>
        <taxon>Metazoa</taxon>
        <taxon>Chordata</taxon>
        <taxon>Craniata</taxon>
        <taxon>Vertebrata</taxon>
        <taxon>Euteleostomi</taxon>
        <taxon>Mammalia</taxon>
        <taxon>Eutheria</taxon>
        <taxon>Euarchontoglires</taxon>
        <taxon>Primates</taxon>
        <taxon>Haplorrhini</taxon>
        <taxon>Catarrhini</taxon>
        <taxon>Hominidae</taxon>
        <taxon>Pan</taxon>
    </lineage>
</organism>
<dbReference type="InterPro" id="IPR046361">
    <property type="entry name" value="EXOC6/Sec15_C"/>
</dbReference>
<dbReference type="PANTHER" id="PTHR12702">
    <property type="entry name" value="SEC15"/>
    <property type="match status" value="1"/>
</dbReference>
<sequence length="72" mass="7863">GKVAQTACMSACQHLSTSLMQMLLDSELKQISMGAVQQFNLDVIQCELFASSEPVPGFQGDTLQLAFIDLRQ</sequence>
<name>A0A2J8PE71_PANTR</name>
<gene>
    <name evidence="2" type="ORF">CK820_G0004294</name>
</gene>
<feature type="non-terminal residue" evidence="2">
    <location>
        <position position="72"/>
    </location>
</feature>